<gene>
    <name evidence="1" type="ORF">SMTD_LOCUS10608</name>
</gene>
<organism evidence="1 2">
    <name type="scientific">Schistosoma mattheei</name>
    <dbReference type="NCBI Taxonomy" id="31246"/>
    <lineage>
        <taxon>Eukaryota</taxon>
        <taxon>Metazoa</taxon>
        <taxon>Spiralia</taxon>
        <taxon>Lophotrochozoa</taxon>
        <taxon>Platyhelminthes</taxon>
        <taxon>Trematoda</taxon>
        <taxon>Digenea</taxon>
        <taxon>Strigeidida</taxon>
        <taxon>Schistosomatoidea</taxon>
        <taxon>Schistosomatidae</taxon>
        <taxon>Schistosoma</taxon>
    </lineage>
</organism>
<name>A0A183P8C2_9TREM</name>
<evidence type="ECO:0000313" key="2">
    <source>
        <dbReference type="Proteomes" id="UP000269396"/>
    </source>
</evidence>
<feature type="non-terminal residue" evidence="1">
    <location>
        <position position="113"/>
    </location>
</feature>
<evidence type="ECO:0000313" key="1">
    <source>
        <dbReference type="EMBL" id="VDP55248.1"/>
    </source>
</evidence>
<dbReference type="EMBL" id="UZAL01030729">
    <property type="protein sequence ID" value="VDP55248.1"/>
    <property type="molecule type" value="Genomic_DNA"/>
</dbReference>
<proteinExistence type="predicted"/>
<accession>A0A183P8C2</accession>
<reference evidence="1 2" key="1">
    <citation type="submission" date="2018-11" db="EMBL/GenBank/DDBJ databases">
        <authorList>
            <consortium name="Pathogen Informatics"/>
        </authorList>
    </citation>
    <scope>NUCLEOTIDE SEQUENCE [LARGE SCALE GENOMIC DNA]</scope>
    <source>
        <strain>Denwood</strain>
        <strain evidence="2">Zambia</strain>
    </source>
</reference>
<dbReference type="AlphaFoldDB" id="A0A183P8C2"/>
<keyword evidence="2" id="KW-1185">Reference proteome</keyword>
<sequence length="113" mass="12910">MYSPHFQTENPIDIFSERERCIDRRPAWIKAICAFLMIASHYGILNVGALFYPGLEEALEVSISYLFWLMTGQFAITCCLGMYYNMLRNATFAFPILVFTSASEPPCSSMMLL</sequence>
<protein>
    <submittedName>
        <fullName evidence="1">Uncharacterized protein</fullName>
    </submittedName>
</protein>
<dbReference type="Proteomes" id="UP000269396">
    <property type="component" value="Unassembled WGS sequence"/>
</dbReference>